<gene>
    <name evidence="1" type="ORF">MC3_05225</name>
</gene>
<name>H8LQ52_RICSL</name>
<proteinExistence type="predicted"/>
<dbReference type="Proteomes" id="UP000007592">
    <property type="component" value="Chromosome"/>
</dbReference>
<sequence length="48" mass="5438">MKQKQLSFKDIDYVVGHELDKLCGLIAGNSTILTFNNDQIHNSNDFVI</sequence>
<protein>
    <submittedName>
        <fullName evidence="1">Uncharacterized protein</fullName>
    </submittedName>
</protein>
<reference evidence="1 2" key="1">
    <citation type="submission" date="2012-03" db="EMBL/GenBank/DDBJ databases">
        <authorList>
            <person name="Johnson S.L."/>
            <person name="Munk A.C."/>
            <person name="Han S."/>
            <person name="Bruce D.C."/>
            <person name="Dasch G.A."/>
        </authorList>
    </citation>
    <scope>NUCLEOTIDE SEQUENCE [LARGE SCALE GENOMIC DNA]</scope>
    <source>
        <strain evidence="2">D-CWPP (RSB)</strain>
    </source>
</reference>
<accession>H8LQ52</accession>
<dbReference type="RefSeq" id="WP_014419888.1">
    <property type="nucleotide sequence ID" value="NC_017065.1"/>
</dbReference>
<dbReference type="HOGENOM" id="CLU_3157285_0_0_5"/>
<dbReference type="KEGG" id="rsw:MC3_05225"/>
<evidence type="ECO:0000313" key="1">
    <source>
        <dbReference type="EMBL" id="AFD19945.1"/>
    </source>
</evidence>
<dbReference type="AlphaFoldDB" id="H8LQ52"/>
<dbReference type="PATRIC" id="fig|1105109.3.peg.1117"/>
<dbReference type="EMBL" id="CP003375">
    <property type="protein sequence ID" value="AFD19945.1"/>
    <property type="molecule type" value="Genomic_DNA"/>
</dbReference>
<organism evidence="1 2">
    <name type="scientific">Rickettsia slovaca str. D-CWPP</name>
    <dbReference type="NCBI Taxonomy" id="1105109"/>
    <lineage>
        <taxon>Bacteria</taxon>
        <taxon>Pseudomonadati</taxon>
        <taxon>Pseudomonadota</taxon>
        <taxon>Alphaproteobacteria</taxon>
        <taxon>Rickettsiales</taxon>
        <taxon>Rickettsiaceae</taxon>
        <taxon>Rickettsieae</taxon>
        <taxon>Rickettsia</taxon>
        <taxon>spotted fever group</taxon>
    </lineage>
</organism>
<evidence type="ECO:0000313" key="2">
    <source>
        <dbReference type="Proteomes" id="UP000007592"/>
    </source>
</evidence>